<gene>
    <name evidence="10" type="primary">pncA</name>
    <name evidence="10" type="ORF">GCM10007049_26040</name>
</gene>
<dbReference type="PANTHER" id="PTHR11080:SF2">
    <property type="entry name" value="LD05707P"/>
    <property type="match status" value="1"/>
</dbReference>
<dbReference type="RefSeq" id="WP_018474818.1">
    <property type="nucleotide sequence ID" value="NZ_BMWX01000004.1"/>
</dbReference>
<reference evidence="10" key="2">
    <citation type="submission" date="2020-09" db="EMBL/GenBank/DDBJ databases">
        <authorList>
            <person name="Sun Q."/>
            <person name="Kim S."/>
        </authorList>
    </citation>
    <scope>NUCLEOTIDE SEQUENCE</scope>
    <source>
        <strain evidence="10">KCTC 12368</strain>
    </source>
</reference>
<dbReference type="AlphaFoldDB" id="A0A918Q480"/>
<keyword evidence="4" id="KW-0378">Hydrolase</keyword>
<dbReference type="PANTHER" id="PTHR11080">
    <property type="entry name" value="PYRAZINAMIDASE/NICOTINAMIDASE"/>
    <property type="match status" value="1"/>
</dbReference>
<sequence length="206" mass="22798">MRALIIVDVQNDFLPGGALAVPEGDKVIPVINELQEKFDFIVATQDWHPADHSSFASQHPGKSPGDIVVVEGEDQILWPDHCVQGSFGAEFHQDLKQSNWRKVFQKGQNKLVDSYSGFHDNARKADTGLADYLLAQEVSEVYIVGLATDYCVKFTVLDALKEGFDTYVIEDASKAVNINPNDFTLALKDMSKSGAEIIRSRDISPE</sequence>
<dbReference type="GO" id="GO:0019363">
    <property type="term" value="P:pyridine nucleotide biosynthetic process"/>
    <property type="evidence" value="ECO:0007669"/>
    <property type="project" value="UniProtKB-KW"/>
</dbReference>
<dbReference type="CDD" id="cd01011">
    <property type="entry name" value="nicotinamidase"/>
    <property type="match status" value="1"/>
</dbReference>
<organism evidence="10 11">
    <name type="scientific">Echinicola pacifica</name>
    <dbReference type="NCBI Taxonomy" id="346377"/>
    <lineage>
        <taxon>Bacteria</taxon>
        <taxon>Pseudomonadati</taxon>
        <taxon>Bacteroidota</taxon>
        <taxon>Cytophagia</taxon>
        <taxon>Cytophagales</taxon>
        <taxon>Cyclobacteriaceae</taxon>
        <taxon>Echinicola</taxon>
    </lineage>
</organism>
<keyword evidence="2" id="KW-0662">Pyridine nucleotide biosynthesis</keyword>
<dbReference type="GO" id="GO:0046872">
    <property type="term" value="F:metal ion binding"/>
    <property type="evidence" value="ECO:0007669"/>
    <property type="project" value="UniProtKB-KW"/>
</dbReference>
<evidence type="ECO:0000256" key="2">
    <source>
        <dbReference type="ARBA" id="ARBA00022642"/>
    </source>
</evidence>
<dbReference type="SUPFAM" id="SSF52499">
    <property type="entry name" value="Isochorismatase-like hydrolases"/>
    <property type="match status" value="1"/>
</dbReference>
<keyword evidence="3" id="KW-0479">Metal-binding</keyword>
<dbReference type="FunFam" id="3.40.50.850:FF:000006">
    <property type="entry name" value="Bifunctional pyrazinamidase/nicotinamidase"/>
    <property type="match status" value="1"/>
</dbReference>
<evidence type="ECO:0000256" key="5">
    <source>
        <dbReference type="ARBA" id="ARBA00037900"/>
    </source>
</evidence>
<comment type="pathway">
    <text evidence="5">Cofactor biosynthesis; nicotinate biosynthesis; nicotinate from nicotinamide: step 1/1.</text>
</comment>
<dbReference type="EC" id="3.5.1.19" evidence="6"/>
<evidence type="ECO:0000256" key="6">
    <source>
        <dbReference type="ARBA" id="ARBA00039017"/>
    </source>
</evidence>
<dbReference type="GO" id="GO:0008936">
    <property type="term" value="F:nicotinamidase activity"/>
    <property type="evidence" value="ECO:0007669"/>
    <property type="project" value="UniProtKB-EC"/>
</dbReference>
<dbReference type="EMBL" id="BMWX01000004">
    <property type="protein sequence ID" value="GGZ31615.1"/>
    <property type="molecule type" value="Genomic_DNA"/>
</dbReference>
<accession>A0A918Q480</accession>
<evidence type="ECO:0000313" key="11">
    <source>
        <dbReference type="Proteomes" id="UP000619457"/>
    </source>
</evidence>
<comment type="caution">
    <text evidence="10">The sequence shown here is derived from an EMBL/GenBank/DDBJ whole genome shotgun (WGS) entry which is preliminary data.</text>
</comment>
<dbReference type="InterPro" id="IPR036380">
    <property type="entry name" value="Isochorismatase-like_sf"/>
</dbReference>
<feature type="domain" description="Isochorismatase-like" evidence="9">
    <location>
        <begin position="3"/>
        <end position="201"/>
    </location>
</feature>
<name>A0A918Q480_9BACT</name>
<keyword evidence="11" id="KW-1185">Reference proteome</keyword>
<evidence type="ECO:0000256" key="4">
    <source>
        <dbReference type="ARBA" id="ARBA00022801"/>
    </source>
</evidence>
<proteinExistence type="inferred from homology"/>
<protein>
    <recommendedName>
        <fullName evidence="8">Nicotinamidase</fullName>
        <ecNumber evidence="6">3.5.1.19</ecNumber>
    </recommendedName>
    <alternativeName>
        <fullName evidence="7">Nicotinamide deamidase</fullName>
    </alternativeName>
</protein>
<dbReference type="Gene3D" id="3.40.50.850">
    <property type="entry name" value="Isochorismatase-like"/>
    <property type="match status" value="1"/>
</dbReference>
<evidence type="ECO:0000259" key="9">
    <source>
        <dbReference type="Pfam" id="PF00857"/>
    </source>
</evidence>
<dbReference type="NCBIfam" id="NF008623">
    <property type="entry name" value="PRK11609.1"/>
    <property type="match status" value="1"/>
</dbReference>
<evidence type="ECO:0000313" key="10">
    <source>
        <dbReference type="EMBL" id="GGZ31615.1"/>
    </source>
</evidence>
<comment type="similarity">
    <text evidence="1">Belongs to the isochorismatase family.</text>
</comment>
<dbReference type="InterPro" id="IPR000868">
    <property type="entry name" value="Isochorismatase-like_dom"/>
</dbReference>
<evidence type="ECO:0000256" key="8">
    <source>
        <dbReference type="ARBA" id="ARBA00072277"/>
    </source>
</evidence>
<dbReference type="InterPro" id="IPR052347">
    <property type="entry name" value="Isochorismatase_Nicotinamidase"/>
</dbReference>
<evidence type="ECO:0000256" key="1">
    <source>
        <dbReference type="ARBA" id="ARBA00006336"/>
    </source>
</evidence>
<dbReference type="Pfam" id="PF00857">
    <property type="entry name" value="Isochorismatase"/>
    <property type="match status" value="1"/>
</dbReference>
<evidence type="ECO:0000256" key="3">
    <source>
        <dbReference type="ARBA" id="ARBA00022723"/>
    </source>
</evidence>
<reference evidence="10" key="1">
    <citation type="journal article" date="2014" name="Int. J. Syst. Evol. Microbiol.">
        <title>Complete genome sequence of Corynebacterium casei LMG S-19264T (=DSM 44701T), isolated from a smear-ripened cheese.</title>
        <authorList>
            <consortium name="US DOE Joint Genome Institute (JGI-PGF)"/>
            <person name="Walter F."/>
            <person name="Albersmeier A."/>
            <person name="Kalinowski J."/>
            <person name="Ruckert C."/>
        </authorList>
    </citation>
    <scope>NUCLEOTIDE SEQUENCE</scope>
    <source>
        <strain evidence="10">KCTC 12368</strain>
    </source>
</reference>
<evidence type="ECO:0000256" key="7">
    <source>
        <dbReference type="ARBA" id="ARBA00043224"/>
    </source>
</evidence>
<dbReference type="Proteomes" id="UP000619457">
    <property type="component" value="Unassembled WGS sequence"/>
</dbReference>